<gene>
    <name evidence="2" type="ORF">EMCG_02736</name>
</gene>
<accession>A0A0G2J8V5</accession>
<reference evidence="3" key="1">
    <citation type="journal article" date="2015" name="PLoS Genet.">
        <title>The dynamic genome and transcriptome of the human fungal pathogen Blastomyces and close relative Emmonsia.</title>
        <authorList>
            <person name="Munoz J.F."/>
            <person name="Gauthier G.M."/>
            <person name="Desjardins C.A."/>
            <person name="Gallo J.E."/>
            <person name="Holder J."/>
            <person name="Sullivan T.D."/>
            <person name="Marty A.J."/>
            <person name="Carmen J.C."/>
            <person name="Chen Z."/>
            <person name="Ding L."/>
            <person name="Gujja S."/>
            <person name="Magrini V."/>
            <person name="Misas E."/>
            <person name="Mitreva M."/>
            <person name="Priest M."/>
            <person name="Saif S."/>
            <person name="Whiston E.A."/>
            <person name="Young S."/>
            <person name="Zeng Q."/>
            <person name="Goldman W.E."/>
            <person name="Mardis E.R."/>
            <person name="Taylor J.W."/>
            <person name="McEwen J.G."/>
            <person name="Clay O.K."/>
            <person name="Klein B.S."/>
            <person name="Cuomo C.A."/>
        </authorList>
    </citation>
    <scope>NUCLEOTIDE SEQUENCE [LARGE SCALE GENOMIC DNA]</scope>
    <source>
        <strain evidence="3">UAMH 3008</strain>
    </source>
</reference>
<dbReference type="AlphaFoldDB" id="A0A0G2J8V5"/>
<dbReference type="EMBL" id="LCZI01001017">
    <property type="protein sequence ID" value="KKZ62891.1"/>
    <property type="molecule type" value="Genomic_DNA"/>
</dbReference>
<name>A0A0G2J8V5_9EURO</name>
<evidence type="ECO:0000256" key="1">
    <source>
        <dbReference type="SAM" id="MobiDB-lite"/>
    </source>
</evidence>
<sequence>MDIIVICNSKGNPEIIVQPERDANNMTRTKEKCPRHPIQEDIESLPPYLNPILEPLMLCLARGMFRDFDTVDERFALEPQANECFKLALCLLRVPMYDSKTTCNPSVMESSLKERPGPNSPANNLDTGTPLFEAMLDKGPAGSMLNATWLDTELKKLGHRSGYGMSISIHDIHAEAMVRADGERTVFSNLNRYETENGYSLDGRMKFSGHRNPREFYDSYMPATSSVSGVSNILKLKP</sequence>
<feature type="region of interest" description="Disordered" evidence="1">
    <location>
        <begin position="106"/>
        <end position="125"/>
    </location>
</feature>
<dbReference type="VEuPathDB" id="FungiDB:EMCG_02736"/>
<evidence type="ECO:0000313" key="3">
    <source>
        <dbReference type="Proteomes" id="UP000034164"/>
    </source>
</evidence>
<organism evidence="2 3">
    <name type="scientific">[Emmonsia] crescens</name>
    <dbReference type="NCBI Taxonomy" id="73230"/>
    <lineage>
        <taxon>Eukaryota</taxon>
        <taxon>Fungi</taxon>
        <taxon>Dikarya</taxon>
        <taxon>Ascomycota</taxon>
        <taxon>Pezizomycotina</taxon>
        <taxon>Eurotiomycetes</taxon>
        <taxon>Eurotiomycetidae</taxon>
        <taxon>Onygenales</taxon>
        <taxon>Ajellomycetaceae</taxon>
        <taxon>Emergomyces</taxon>
    </lineage>
</organism>
<dbReference type="OrthoDB" id="4201960at2759"/>
<proteinExistence type="predicted"/>
<comment type="caution">
    <text evidence="2">The sequence shown here is derived from an EMBL/GenBank/DDBJ whole genome shotgun (WGS) entry which is preliminary data.</text>
</comment>
<protein>
    <submittedName>
        <fullName evidence="2">Uncharacterized protein</fullName>
    </submittedName>
</protein>
<dbReference type="Proteomes" id="UP000034164">
    <property type="component" value="Unassembled WGS sequence"/>
</dbReference>
<evidence type="ECO:0000313" key="2">
    <source>
        <dbReference type="EMBL" id="KKZ62891.1"/>
    </source>
</evidence>